<dbReference type="Proteomes" id="UP000593994">
    <property type="component" value="Chromosome"/>
</dbReference>
<evidence type="ECO:0000256" key="1">
    <source>
        <dbReference type="SAM" id="Phobius"/>
    </source>
</evidence>
<keyword evidence="3" id="KW-1185">Reference proteome</keyword>
<evidence type="ECO:0000313" key="2">
    <source>
        <dbReference type="EMBL" id="QOY52842.1"/>
    </source>
</evidence>
<keyword evidence="1" id="KW-1133">Transmembrane helix</keyword>
<accession>A0A7S7RN08</accession>
<keyword evidence="1" id="KW-0472">Membrane</keyword>
<evidence type="ECO:0000313" key="3">
    <source>
        <dbReference type="Proteomes" id="UP000593994"/>
    </source>
</evidence>
<dbReference type="EMBL" id="CP054492">
    <property type="protein sequence ID" value="QOY52842.1"/>
    <property type="molecule type" value="Genomic_DNA"/>
</dbReference>
<dbReference type="AlphaFoldDB" id="A0A7S7RN08"/>
<dbReference type="KEGG" id="sbal:HUE88_03910"/>
<organism evidence="2 3">
    <name type="scientific">Candidatus Sulfurimonas baltica</name>
    <dbReference type="NCBI Taxonomy" id="2740404"/>
    <lineage>
        <taxon>Bacteria</taxon>
        <taxon>Pseudomonadati</taxon>
        <taxon>Campylobacterota</taxon>
        <taxon>Epsilonproteobacteria</taxon>
        <taxon>Campylobacterales</taxon>
        <taxon>Sulfurimonadaceae</taxon>
        <taxon>Sulfurimonas</taxon>
    </lineage>
</organism>
<keyword evidence="1" id="KW-0812">Transmembrane</keyword>
<feature type="transmembrane region" description="Helical" evidence="1">
    <location>
        <begin position="6"/>
        <end position="24"/>
    </location>
</feature>
<reference evidence="2 3" key="1">
    <citation type="submission" date="2020-05" db="EMBL/GenBank/DDBJ databases">
        <title>Sulfurimonas marisnigri, sp. nov., and Sulfurimonas baltica, sp. nov., manganese oxide reducing chemolithoautotrophs of the class Epsilonproteobacteria isolated from the pelagic redoxclines of the Black and Baltic Seas and emended description of the genus Sulfurimonas.</title>
        <authorList>
            <person name="Henkel J.V."/>
            <person name="Laudan C."/>
            <person name="Werner J."/>
            <person name="Neu T."/>
            <person name="Plewe S."/>
            <person name="Sproer C."/>
            <person name="Bunk B."/>
            <person name="Schulz-Vogt H.N."/>
        </authorList>
    </citation>
    <scope>NUCLEOTIDE SEQUENCE [LARGE SCALE GENOMIC DNA]</scope>
    <source>
        <strain evidence="2 3">GD2</strain>
    </source>
</reference>
<dbReference type="RefSeq" id="WP_194371273.1">
    <property type="nucleotide sequence ID" value="NZ_CP054492.1"/>
</dbReference>
<name>A0A7S7RN08_9BACT</name>
<proteinExistence type="predicted"/>
<sequence>MNRINPIYVLILLVMILVLTTFKLNSGKIELKEAQEIYKTTEKIATELGGLKEVYGDKAKVKKSLKSILKQPALKSASISEKFKASSLSISSEAIEINSLNLLMSKLLNGAYDIHSMQIKKLSDDKVSFKMEIRW</sequence>
<gene>
    <name evidence="2" type="ORF">HUE88_03910</name>
</gene>
<protein>
    <submittedName>
        <fullName evidence="2">Uncharacterized protein</fullName>
    </submittedName>
</protein>